<sequence length="105" mass="12345">MEKDFNKWLCIITNYANFPNQVNDEARTKEKIMATIKTATLLNAMFAINNRWMESKSNKKPKIVYTPEGFDLFIAKSIMHFSNKECSNQEALTKVLRYIFNQKNE</sequence>
<protein>
    <submittedName>
        <fullName evidence="1">Uncharacterized protein</fullName>
    </submittedName>
</protein>
<organism evidence="1">
    <name type="scientific">marine sediment metagenome</name>
    <dbReference type="NCBI Taxonomy" id="412755"/>
    <lineage>
        <taxon>unclassified sequences</taxon>
        <taxon>metagenomes</taxon>
        <taxon>ecological metagenomes</taxon>
    </lineage>
</organism>
<name>A0A0F9DVG0_9ZZZZ</name>
<dbReference type="EMBL" id="LAZR01037638">
    <property type="protein sequence ID" value="KKL21681.1"/>
    <property type="molecule type" value="Genomic_DNA"/>
</dbReference>
<dbReference type="AlphaFoldDB" id="A0A0F9DVG0"/>
<proteinExistence type="predicted"/>
<gene>
    <name evidence="1" type="ORF">LCGC14_2443030</name>
</gene>
<comment type="caution">
    <text evidence="1">The sequence shown here is derived from an EMBL/GenBank/DDBJ whole genome shotgun (WGS) entry which is preliminary data.</text>
</comment>
<accession>A0A0F9DVG0</accession>
<reference evidence="1" key="1">
    <citation type="journal article" date="2015" name="Nature">
        <title>Complex archaea that bridge the gap between prokaryotes and eukaryotes.</title>
        <authorList>
            <person name="Spang A."/>
            <person name="Saw J.H."/>
            <person name="Jorgensen S.L."/>
            <person name="Zaremba-Niedzwiedzka K."/>
            <person name="Martijn J."/>
            <person name="Lind A.E."/>
            <person name="van Eijk R."/>
            <person name="Schleper C."/>
            <person name="Guy L."/>
            <person name="Ettema T.J."/>
        </authorList>
    </citation>
    <scope>NUCLEOTIDE SEQUENCE</scope>
</reference>
<evidence type="ECO:0000313" key="1">
    <source>
        <dbReference type="EMBL" id="KKL21681.1"/>
    </source>
</evidence>